<evidence type="ECO:0000313" key="2">
    <source>
        <dbReference type="EMBL" id="AIT06458.1"/>
    </source>
</evidence>
<proteinExistence type="predicted"/>
<feature type="transmembrane region" description="Helical" evidence="1">
    <location>
        <begin position="41"/>
        <end position="61"/>
    </location>
</feature>
<dbReference type="HOGENOM" id="CLU_1584069_0_0_5"/>
<dbReference type="Proteomes" id="UP000033200">
    <property type="component" value="Chromosome"/>
</dbReference>
<feature type="transmembrane region" description="Helical" evidence="1">
    <location>
        <begin position="82"/>
        <end position="114"/>
    </location>
</feature>
<keyword evidence="1" id="KW-0812">Transmembrane</keyword>
<feature type="transmembrane region" description="Helical" evidence="1">
    <location>
        <begin position="134"/>
        <end position="152"/>
    </location>
</feature>
<reference evidence="2 3" key="1">
    <citation type="submission" date="2014-09" db="EMBL/GenBank/DDBJ databases">
        <title>Using Illumina technology Improving SMRT sequencing Genome Assembly by RASTools.</title>
        <authorList>
            <person name="Zhou Y."/>
            <person name="Ma T."/>
            <person name="Liu T."/>
        </authorList>
    </citation>
    <scope>NUCLEOTIDE SEQUENCE [LARGE SCALE GENOMIC DNA]</scope>
    <source>
        <strain evidence="2 3">ATCC 55669</strain>
    </source>
</reference>
<dbReference type="eggNOG" id="ENOG50335YQ">
    <property type="taxonomic scope" value="Bacteria"/>
</dbReference>
<keyword evidence="1" id="KW-0472">Membrane</keyword>
<gene>
    <name evidence="2" type="ORF">MC45_08855</name>
</gene>
<keyword evidence="3" id="KW-1185">Reference proteome</keyword>
<evidence type="ECO:0000313" key="3">
    <source>
        <dbReference type="Proteomes" id="UP000033200"/>
    </source>
</evidence>
<evidence type="ECO:0000256" key="1">
    <source>
        <dbReference type="SAM" id="Phobius"/>
    </source>
</evidence>
<protein>
    <recommendedName>
        <fullName evidence="4">DUF3429 domain-containing protein</fullName>
    </recommendedName>
</protein>
<evidence type="ECO:0008006" key="4">
    <source>
        <dbReference type="Google" id="ProtNLM"/>
    </source>
</evidence>
<dbReference type="AlphaFoldDB" id="A0A097EFY4"/>
<dbReference type="KEGG" id="stax:MC45_08855"/>
<dbReference type="Pfam" id="PF11911">
    <property type="entry name" value="DUF3429"/>
    <property type="match status" value="1"/>
</dbReference>
<keyword evidence="1" id="KW-1133">Transmembrane helix</keyword>
<dbReference type="InterPro" id="IPR021836">
    <property type="entry name" value="DUF3429"/>
</dbReference>
<name>A0A097EFY4_9SPHN</name>
<dbReference type="EMBL" id="CP009571">
    <property type="protein sequence ID" value="AIT06458.1"/>
    <property type="molecule type" value="Genomic_DNA"/>
</dbReference>
<accession>A0A097EFY4</accession>
<organism evidence="2 3">
    <name type="scientific">Sphingomonas taxi</name>
    <dbReference type="NCBI Taxonomy" id="1549858"/>
    <lineage>
        <taxon>Bacteria</taxon>
        <taxon>Pseudomonadati</taxon>
        <taxon>Pseudomonadota</taxon>
        <taxon>Alphaproteobacteria</taxon>
        <taxon>Sphingomonadales</taxon>
        <taxon>Sphingomonadaceae</taxon>
        <taxon>Sphingomonas</taxon>
    </lineage>
</organism>
<dbReference type="RefSeq" id="WP_038661987.1">
    <property type="nucleotide sequence ID" value="NZ_CP009571.1"/>
</dbReference>
<sequence length="153" mass="15956">MNHDADRPDVPADGVLLGYGPMVPLVAAALGAWLLPTPWPFWAVQLGIIWGALVLAFIAGVRRGFGFGYPRASKPVEIATSIAYFTLAGLALVIGRPSGALLPLIVGYVLAALLDRRAALAGNAPAYFATLRPRQLLIGAAGLAGLWAWTVAA</sequence>
<feature type="transmembrane region" description="Helical" evidence="1">
    <location>
        <begin position="12"/>
        <end position="35"/>
    </location>
</feature>